<dbReference type="GO" id="GO:0016787">
    <property type="term" value="F:hydrolase activity"/>
    <property type="evidence" value="ECO:0007669"/>
    <property type="project" value="UniProtKB-KW"/>
</dbReference>
<evidence type="ECO:0000256" key="3">
    <source>
        <dbReference type="ARBA" id="ARBA00022801"/>
    </source>
</evidence>
<organism evidence="5 6">
    <name type="scientific">Clostridium celatum DSM 1785</name>
    <dbReference type="NCBI Taxonomy" id="545697"/>
    <lineage>
        <taxon>Bacteria</taxon>
        <taxon>Bacillati</taxon>
        <taxon>Bacillota</taxon>
        <taxon>Clostridia</taxon>
        <taxon>Eubacteriales</taxon>
        <taxon>Clostridiaceae</taxon>
        <taxon>Clostridium</taxon>
    </lineage>
</organism>
<dbReference type="EMBL" id="AMEZ01000009">
    <property type="protein sequence ID" value="EKY29377.1"/>
    <property type="molecule type" value="Genomic_DNA"/>
</dbReference>
<dbReference type="SUPFAM" id="SSF56784">
    <property type="entry name" value="HAD-like"/>
    <property type="match status" value="1"/>
</dbReference>
<dbReference type="InterPro" id="IPR036412">
    <property type="entry name" value="HAD-like_sf"/>
</dbReference>
<keyword evidence="3 5" id="KW-0378">Hydrolase</keyword>
<dbReference type="Pfam" id="PF12710">
    <property type="entry name" value="HAD"/>
    <property type="match status" value="1"/>
</dbReference>
<comment type="caution">
    <text evidence="5">The sequence shown here is derived from an EMBL/GenBank/DDBJ whole genome shotgun (WGS) entry which is preliminary data.</text>
</comment>
<dbReference type="CDD" id="cd02612">
    <property type="entry name" value="HAD_PGPPase"/>
    <property type="match status" value="1"/>
</dbReference>
<dbReference type="Proteomes" id="UP000010420">
    <property type="component" value="Unassembled WGS sequence"/>
</dbReference>
<dbReference type="AlphaFoldDB" id="L1QP85"/>
<accession>L1QP85</accession>
<evidence type="ECO:0000256" key="2">
    <source>
        <dbReference type="ARBA" id="ARBA00022723"/>
    </source>
</evidence>
<dbReference type="HOGENOM" id="CLU_052657_2_3_9"/>
<name>L1QP85_9CLOT</name>
<keyword evidence="4" id="KW-0460">Magnesium</keyword>
<keyword evidence="6" id="KW-1185">Reference proteome</keyword>
<evidence type="ECO:0000256" key="4">
    <source>
        <dbReference type="ARBA" id="ARBA00022842"/>
    </source>
</evidence>
<evidence type="ECO:0000256" key="1">
    <source>
        <dbReference type="ARBA" id="ARBA00009184"/>
    </source>
</evidence>
<keyword evidence="2" id="KW-0479">Metal-binding</keyword>
<dbReference type="InterPro" id="IPR023214">
    <property type="entry name" value="HAD_sf"/>
</dbReference>
<dbReference type="NCBIfam" id="TIGR01490">
    <property type="entry name" value="HAD-SF-IB-hyp1"/>
    <property type="match status" value="1"/>
</dbReference>
<dbReference type="PATRIC" id="fig|545697.3.peg.234"/>
<reference evidence="5 6" key="1">
    <citation type="submission" date="2012-05" db="EMBL/GenBank/DDBJ databases">
        <authorList>
            <person name="Weinstock G."/>
            <person name="Sodergren E."/>
            <person name="Lobos E.A."/>
            <person name="Fulton L."/>
            <person name="Fulton R."/>
            <person name="Courtney L."/>
            <person name="Fronick C."/>
            <person name="O'Laughlin M."/>
            <person name="Godfrey J."/>
            <person name="Wilson R.M."/>
            <person name="Miner T."/>
            <person name="Farmer C."/>
            <person name="Delehaunty K."/>
            <person name="Cordes M."/>
            <person name="Minx P."/>
            <person name="Tomlinson C."/>
            <person name="Chen J."/>
            <person name="Wollam A."/>
            <person name="Pepin K.H."/>
            <person name="Bhonagiri V."/>
            <person name="Zhang X."/>
            <person name="Suruliraj S."/>
            <person name="Warren W."/>
            <person name="Mitreva M."/>
            <person name="Mardis E.R."/>
            <person name="Wilson R.K."/>
        </authorList>
    </citation>
    <scope>NUCLEOTIDE SEQUENCE [LARGE SCALE GENOMIC DNA]</scope>
    <source>
        <strain evidence="5 6">DSM 1785</strain>
    </source>
</reference>
<evidence type="ECO:0000313" key="6">
    <source>
        <dbReference type="Proteomes" id="UP000010420"/>
    </source>
</evidence>
<dbReference type="GO" id="GO:0046872">
    <property type="term" value="F:metal ion binding"/>
    <property type="evidence" value="ECO:0007669"/>
    <property type="project" value="UniProtKB-KW"/>
</dbReference>
<comment type="similarity">
    <text evidence="1">Belongs to the HAD-like hydrolase superfamily. SerB family.</text>
</comment>
<dbReference type="Gene3D" id="1.20.1440.100">
    <property type="entry name" value="SG protein - dephosphorylation function"/>
    <property type="match status" value="1"/>
</dbReference>
<dbReference type="InterPro" id="IPR050582">
    <property type="entry name" value="HAD-like_SerB"/>
</dbReference>
<gene>
    <name evidence="5" type="ORF">HMPREF0216_00238</name>
</gene>
<evidence type="ECO:0000313" key="5">
    <source>
        <dbReference type="EMBL" id="EKY29377.1"/>
    </source>
</evidence>
<dbReference type="PANTHER" id="PTHR43344">
    <property type="entry name" value="PHOSPHOSERINE PHOSPHATASE"/>
    <property type="match status" value="1"/>
</dbReference>
<dbReference type="eggNOG" id="COG0560">
    <property type="taxonomic scope" value="Bacteria"/>
</dbReference>
<dbReference type="InterPro" id="IPR006385">
    <property type="entry name" value="HAD_hydro_SerB1"/>
</dbReference>
<dbReference type="STRING" id="545697.HMPREF0216_00238"/>
<sequence length="235" mass="27911">MLFNAQPLICTILKEKVKNGGLDVEKLAIFDIDYTITRKETLMEFFKYIVLKDIKNIRFLPRALYSGLMYSIKVYDEKRVKECFLKFIENIEEKDLAILTKQFYDERLSTILYKDAVDMIKKLKREGYMVILISASPEFYIKEFYAIKEVDLIIGTKFKFENGKFIREMHGNNCKGEEKVRRLNEVLKEKNINADFKNSYMFSDSLSDKPLLDLVGKPYLINYKKKHEIEILNWK</sequence>
<dbReference type="Gene3D" id="3.40.50.1000">
    <property type="entry name" value="HAD superfamily/HAD-like"/>
    <property type="match status" value="1"/>
</dbReference>
<dbReference type="PANTHER" id="PTHR43344:SF13">
    <property type="entry name" value="PHOSPHATASE RV3661-RELATED"/>
    <property type="match status" value="1"/>
</dbReference>
<proteinExistence type="inferred from homology"/>
<dbReference type="NCBIfam" id="TIGR01488">
    <property type="entry name" value="HAD-SF-IB"/>
    <property type="match status" value="1"/>
</dbReference>
<protein>
    <submittedName>
        <fullName evidence="5">HAD hydrolase, family IB</fullName>
    </submittedName>
</protein>